<reference evidence="8 9" key="1">
    <citation type="submission" date="2018-11" db="EMBL/GenBank/DDBJ databases">
        <title>Rhodococcus spongicola sp. nov. and Rhodococcus xishaensis sp. nov. from marine sponges.</title>
        <authorList>
            <person name="Li L."/>
            <person name="Lin H.W."/>
        </authorList>
    </citation>
    <scope>NUCLEOTIDE SEQUENCE [LARGE SCALE GENOMIC DNA]</scope>
    <source>
        <strain evidence="8 9">LHW51113</strain>
    </source>
</reference>
<feature type="domain" description="Phosphatidylinositol-specific phospholipase C X" evidence="7">
    <location>
        <begin position="79"/>
        <end position="230"/>
    </location>
</feature>
<dbReference type="Pfam" id="PF00388">
    <property type="entry name" value="PI-PLC-X"/>
    <property type="match status" value="1"/>
</dbReference>
<feature type="chain" id="PRO_5039430527" description="1-phosphatidylinositol phosphodiesterase" evidence="6">
    <location>
        <begin position="40"/>
        <end position="355"/>
    </location>
</feature>
<name>A0A438AN84_9NOCA</name>
<evidence type="ECO:0000256" key="3">
    <source>
        <dbReference type="ARBA" id="ARBA00019758"/>
    </source>
</evidence>
<dbReference type="EMBL" id="RKLO01000007">
    <property type="protein sequence ID" value="RVW00134.1"/>
    <property type="molecule type" value="Genomic_DNA"/>
</dbReference>
<protein>
    <recommendedName>
        <fullName evidence="3">1-phosphatidylinositol phosphodiesterase</fullName>
        <ecNumber evidence="2">4.6.1.13</ecNumber>
    </recommendedName>
    <alternativeName>
        <fullName evidence="4">Phosphatidylinositol diacylglycerol-lyase</fullName>
    </alternativeName>
    <alternativeName>
        <fullName evidence="5">Phosphatidylinositol-specific phospholipase C</fullName>
    </alternativeName>
</protein>
<dbReference type="GO" id="GO:0006629">
    <property type="term" value="P:lipid metabolic process"/>
    <property type="evidence" value="ECO:0007669"/>
    <property type="project" value="InterPro"/>
</dbReference>
<dbReference type="EC" id="4.6.1.13" evidence="2"/>
<dbReference type="PANTHER" id="PTHR13593:SF113">
    <property type="entry name" value="SI:DKEY-266F7.9"/>
    <property type="match status" value="1"/>
</dbReference>
<dbReference type="PANTHER" id="PTHR13593">
    <property type="match status" value="1"/>
</dbReference>
<keyword evidence="9" id="KW-1185">Reference proteome</keyword>
<proteinExistence type="predicted"/>
<dbReference type="GO" id="GO:0008081">
    <property type="term" value="F:phosphoric diester hydrolase activity"/>
    <property type="evidence" value="ECO:0007669"/>
    <property type="project" value="InterPro"/>
</dbReference>
<evidence type="ECO:0000313" key="9">
    <source>
        <dbReference type="Proteomes" id="UP000283479"/>
    </source>
</evidence>
<dbReference type="Gene3D" id="3.20.20.190">
    <property type="entry name" value="Phosphatidylinositol (PI) phosphodiesterase"/>
    <property type="match status" value="1"/>
</dbReference>
<dbReference type="InterPro" id="IPR000909">
    <property type="entry name" value="PLipase_C_PInositol-sp_X_dom"/>
</dbReference>
<evidence type="ECO:0000256" key="6">
    <source>
        <dbReference type="SAM" id="SignalP"/>
    </source>
</evidence>
<evidence type="ECO:0000256" key="4">
    <source>
        <dbReference type="ARBA" id="ARBA00030474"/>
    </source>
</evidence>
<dbReference type="PROSITE" id="PS50007">
    <property type="entry name" value="PIPLC_X_DOMAIN"/>
    <property type="match status" value="1"/>
</dbReference>
<gene>
    <name evidence="8" type="ORF">EGT50_15920</name>
</gene>
<organism evidence="8 9">
    <name type="scientific">Rhodococcus xishaensis</name>
    <dbReference type="NCBI Taxonomy" id="2487364"/>
    <lineage>
        <taxon>Bacteria</taxon>
        <taxon>Bacillati</taxon>
        <taxon>Actinomycetota</taxon>
        <taxon>Actinomycetes</taxon>
        <taxon>Mycobacteriales</taxon>
        <taxon>Nocardiaceae</taxon>
        <taxon>Rhodococcus</taxon>
    </lineage>
</organism>
<dbReference type="SMART" id="SM00148">
    <property type="entry name" value="PLCXc"/>
    <property type="match status" value="1"/>
</dbReference>
<dbReference type="GO" id="GO:0004436">
    <property type="term" value="F:phosphatidylinositol diacylglycerol-lyase activity"/>
    <property type="evidence" value="ECO:0007669"/>
    <property type="project" value="UniProtKB-EC"/>
</dbReference>
<dbReference type="InterPro" id="IPR017946">
    <property type="entry name" value="PLC-like_Pdiesterase_TIM-brl"/>
</dbReference>
<comment type="catalytic activity">
    <reaction evidence="1">
        <text>a 1,2-diacyl-sn-glycero-3-phospho-(1D-myo-inositol) = 1D-myo-inositol 1,2-cyclic phosphate + a 1,2-diacyl-sn-glycerol</text>
        <dbReference type="Rhea" id="RHEA:17093"/>
        <dbReference type="ChEBI" id="CHEBI:17815"/>
        <dbReference type="ChEBI" id="CHEBI:57880"/>
        <dbReference type="ChEBI" id="CHEBI:58484"/>
        <dbReference type="EC" id="4.6.1.13"/>
    </reaction>
</comment>
<evidence type="ECO:0000256" key="5">
    <source>
        <dbReference type="ARBA" id="ARBA00030782"/>
    </source>
</evidence>
<accession>A0A438AN84</accession>
<dbReference type="CDD" id="cd08586">
    <property type="entry name" value="PI-PLCc_BcPLC_like"/>
    <property type="match status" value="1"/>
</dbReference>
<dbReference type="InterPro" id="IPR051057">
    <property type="entry name" value="PI-PLC_domain"/>
</dbReference>
<evidence type="ECO:0000256" key="1">
    <source>
        <dbReference type="ARBA" id="ARBA00001316"/>
    </source>
</evidence>
<evidence type="ECO:0000259" key="7">
    <source>
        <dbReference type="SMART" id="SM00148"/>
    </source>
</evidence>
<evidence type="ECO:0000256" key="2">
    <source>
        <dbReference type="ARBA" id="ARBA00012581"/>
    </source>
</evidence>
<evidence type="ECO:0000313" key="8">
    <source>
        <dbReference type="EMBL" id="RVW00134.1"/>
    </source>
</evidence>
<sequence length="355" mass="38639">MSRRGESNQVADVTRPGRRAVLRALAASPLLLIPMPPVAAASTSRPSAPSIGSSDVLAGSLGWSDLDTTFAPDWMAALPDTSNPTTLSLPGTHDTMAFSASFIGATQDFDLATQLRAGIRVLDIRTRHIRDAFTIHHGLEYLHANFTGVVRTVTDFLRENPSETVLMRMASEYRETENTRSYEDTLDWYIHENPDTRDLLAEYLWTPPAGYDGRIPDLGATRGMVVILQSFTATGVYGPRWGGSDMDIQDDYIIPSLAAIETKWSNVRTQFERAAQGPAETMFVNGLNATSGEDLIAVARGVWPISIAKGAPGFTGIVPRTEDYLRENGTGRTGVVMMDFPSAAVVEAIIARNFS</sequence>
<keyword evidence="6" id="KW-0732">Signal</keyword>
<dbReference type="SUPFAM" id="SSF51695">
    <property type="entry name" value="PLC-like phosphodiesterases"/>
    <property type="match status" value="1"/>
</dbReference>
<dbReference type="Proteomes" id="UP000283479">
    <property type="component" value="Unassembled WGS sequence"/>
</dbReference>
<comment type="caution">
    <text evidence="8">The sequence shown here is derived from an EMBL/GenBank/DDBJ whole genome shotgun (WGS) entry which is preliminary data.</text>
</comment>
<dbReference type="OrthoDB" id="7191982at2"/>
<feature type="signal peptide" evidence="6">
    <location>
        <begin position="1"/>
        <end position="39"/>
    </location>
</feature>
<dbReference type="AlphaFoldDB" id="A0A438AN84"/>